<sequence length="155" mass="17450">WWPELLSAFLSVGTLIAVAAVLHSIDGEPLEKWDLPWQMKPNTVISTLITLVRLWMLLVVAECIGQLKWVYFEQKPHRLIDFETFDSASRGPWGAALLLVRIRWRAIAASLGAILTILALAVDPFAQQVLSYVQHNSVSPSEQASLFTARSYDYN</sequence>
<dbReference type="eggNOG" id="ENOG502SNDZ">
    <property type="taxonomic scope" value="Eukaryota"/>
</dbReference>
<dbReference type="PANTHER" id="PTHR35394:SF5">
    <property type="entry name" value="DUF3176 DOMAIN-CONTAINING PROTEIN"/>
    <property type="match status" value="1"/>
</dbReference>
<dbReference type="Proteomes" id="UP000016932">
    <property type="component" value="Unassembled WGS sequence"/>
</dbReference>
<dbReference type="Pfam" id="PF11374">
    <property type="entry name" value="DUF3176"/>
    <property type="match status" value="1"/>
</dbReference>
<feature type="non-terminal residue" evidence="2">
    <location>
        <position position="1"/>
    </location>
</feature>
<dbReference type="RefSeq" id="XP_007930476.1">
    <property type="nucleotide sequence ID" value="XM_007932285.1"/>
</dbReference>
<proteinExistence type="predicted"/>
<evidence type="ECO:0000256" key="1">
    <source>
        <dbReference type="SAM" id="Phobius"/>
    </source>
</evidence>
<keyword evidence="3" id="KW-1185">Reference proteome</keyword>
<gene>
    <name evidence="2" type="ORF">MYCFIDRAFT_22229</name>
</gene>
<feature type="transmembrane region" description="Helical" evidence="1">
    <location>
        <begin position="104"/>
        <end position="122"/>
    </location>
</feature>
<protein>
    <submittedName>
        <fullName evidence="2">Uncharacterized protein</fullName>
    </submittedName>
</protein>
<accession>M3ANQ0</accession>
<keyword evidence="1" id="KW-1133">Transmembrane helix</keyword>
<keyword evidence="1" id="KW-0472">Membrane</keyword>
<dbReference type="HOGENOM" id="CLU_143231_0_0_1"/>
<name>M3ANQ0_PSEFD</name>
<reference evidence="2 3" key="1">
    <citation type="journal article" date="2012" name="PLoS Pathog.">
        <title>Diverse lifestyles and strategies of plant pathogenesis encoded in the genomes of eighteen Dothideomycetes fungi.</title>
        <authorList>
            <person name="Ohm R.A."/>
            <person name="Feau N."/>
            <person name="Henrissat B."/>
            <person name="Schoch C.L."/>
            <person name="Horwitz B.A."/>
            <person name="Barry K.W."/>
            <person name="Condon B.J."/>
            <person name="Copeland A.C."/>
            <person name="Dhillon B."/>
            <person name="Glaser F."/>
            <person name="Hesse C.N."/>
            <person name="Kosti I."/>
            <person name="LaButti K."/>
            <person name="Lindquist E.A."/>
            <person name="Lucas S."/>
            <person name="Salamov A.A."/>
            <person name="Bradshaw R.E."/>
            <person name="Ciuffetti L."/>
            <person name="Hamelin R.C."/>
            <person name="Kema G.H.J."/>
            <person name="Lawrence C."/>
            <person name="Scott J.A."/>
            <person name="Spatafora J.W."/>
            <person name="Turgeon B.G."/>
            <person name="de Wit P.J.G.M."/>
            <person name="Zhong S."/>
            <person name="Goodwin S.B."/>
            <person name="Grigoriev I.V."/>
        </authorList>
    </citation>
    <scope>NUCLEOTIDE SEQUENCE [LARGE SCALE GENOMIC DNA]</scope>
    <source>
        <strain evidence="2 3">CIRAD86</strain>
    </source>
</reference>
<dbReference type="PANTHER" id="PTHR35394">
    <property type="entry name" value="DUF3176 DOMAIN-CONTAINING PROTEIN"/>
    <property type="match status" value="1"/>
</dbReference>
<feature type="non-terminal residue" evidence="2">
    <location>
        <position position="155"/>
    </location>
</feature>
<feature type="transmembrane region" description="Helical" evidence="1">
    <location>
        <begin position="43"/>
        <end position="65"/>
    </location>
</feature>
<dbReference type="AlphaFoldDB" id="M3ANQ0"/>
<evidence type="ECO:0000313" key="3">
    <source>
        <dbReference type="Proteomes" id="UP000016932"/>
    </source>
</evidence>
<dbReference type="VEuPathDB" id="FungiDB:MYCFIDRAFT_22229"/>
<dbReference type="KEGG" id="pfj:MYCFIDRAFT_22229"/>
<dbReference type="OrthoDB" id="5242705at2759"/>
<dbReference type="EMBL" id="KB446563">
    <property type="protein sequence ID" value="EME78728.1"/>
    <property type="molecule type" value="Genomic_DNA"/>
</dbReference>
<organism evidence="2 3">
    <name type="scientific">Pseudocercospora fijiensis (strain CIRAD86)</name>
    <name type="common">Black leaf streak disease fungus</name>
    <name type="synonym">Mycosphaerella fijiensis</name>
    <dbReference type="NCBI Taxonomy" id="383855"/>
    <lineage>
        <taxon>Eukaryota</taxon>
        <taxon>Fungi</taxon>
        <taxon>Dikarya</taxon>
        <taxon>Ascomycota</taxon>
        <taxon>Pezizomycotina</taxon>
        <taxon>Dothideomycetes</taxon>
        <taxon>Dothideomycetidae</taxon>
        <taxon>Mycosphaerellales</taxon>
        <taxon>Mycosphaerellaceae</taxon>
        <taxon>Pseudocercospora</taxon>
    </lineage>
</organism>
<dbReference type="GeneID" id="19338385"/>
<evidence type="ECO:0000313" key="2">
    <source>
        <dbReference type="EMBL" id="EME78728.1"/>
    </source>
</evidence>
<keyword evidence="1" id="KW-0812">Transmembrane</keyword>
<dbReference type="InterPro" id="IPR021514">
    <property type="entry name" value="DUF3176"/>
</dbReference>